<dbReference type="InterPro" id="IPR006694">
    <property type="entry name" value="Fatty_acid_hydroxylase"/>
</dbReference>
<sequence>MDLILAYLDQSCLDALYISTRNTLTHAICPRPRLVGICATMTDPSVWRRDSPHRQALSIFLFLWLLSSSLFLLLFGGLCYLWNFDKSLKQHPRYHKNQIWEEAQQSLLTLFLSTILTVPILLTQVRGYAKLYDFGDCTVSATYEVAQVAYFIIFSDTCMYWLHRLFHHPLLFNTMHKKHHRFIIPTPFSAYAFDPLEAWVMSLPIYAYSFLWPMSREIQLLVFGCANVWSFLIHDNRQQFHTVHHKNVQRNFGQYLDIWDRIAGTYADPGWYLRGKADVIVSSK</sequence>
<evidence type="ECO:0000256" key="3">
    <source>
        <dbReference type="ARBA" id="ARBA00022989"/>
    </source>
</evidence>
<feature type="transmembrane region" description="Helical" evidence="5">
    <location>
        <begin position="105"/>
        <end position="125"/>
    </location>
</feature>
<dbReference type="EMBL" id="KZ825059">
    <property type="protein sequence ID" value="RAH58867.1"/>
    <property type="molecule type" value="Genomic_DNA"/>
</dbReference>
<gene>
    <name evidence="7" type="ORF">BO85DRAFT_394185</name>
</gene>
<dbReference type="Proteomes" id="UP000249526">
    <property type="component" value="Unassembled WGS sequence"/>
</dbReference>
<dbReference type="GeneID" id="37160317"/>
<proteinExistence type="predicted"/>
<dbReference type="InterPro" id="IPR050307">
    <property type="entry name" value="Sterol_Desaturase_Related"/>
</dbReference>
<feature type="transmembrane region" description="Helical" evidence="5">
    <location>
        <begin position="59"/>
        <end position="84"/>
    </location>
</feature>
<dbReference type="Pfam" id="PF04116">
    <property type="entry name" value="FA_hydroxylase"/>
    <property type="match status" value="1"/>
</dbReference>
<evidence type="ECO:0000256" key="4">
    <source>
        <dbReference type="ARBA" id="ARBA00023136"/>
    </source>
</evidence>
<evidence type="ECO:0000259" key="6">
    <source>
        <dbReference type="Pfam" id="PF04116"/>
    </source>
</evidence>
<dbReference type="PANTHER" id="PTHR11863">
    <property type="entry name" value="STEROL DESATURASE"/>
    <property type="match status" value="1"/>
</dbReference>
<organism evidence="7 8">
    <name type="scientific">Aspergillus piperis CBS 112811</name>
    <dbReference type="NCBI Taxonomy" id="1448313"/>
    <lineage>
        <taxon>Eukaryota</taxon>
        <taxon>Fungi</taxon>
        <taxon>Dikarya</taxon>
        <taxon>Ascomycota</taxon>
        <taxon>Pezizomycotina</taxon>
        <taxon>Eurotiomycetes</taxon>
        <taxon>Eurotiomycetidae</taxon>
        <taxon>Eurotiales</taxon>
        <taxon>Aspergillaceae</taxon>
        <taxon>Aspergillus</taxon>
        <taxon>Aspergillus subgen. Circumdati</taxon>
    </lineage>
</organism>
<feature type="domain" description="Fatty acid hydroxylase" evidence="6">
    <location>
        <begin position="149"/>
        <end position="265"/>
    </location>
</feature>
<accession>A0A8G1VNR5</accession>
<comment type="subcellular location">
    <subcellularLocation>
        <location evidence="1">Membrane</location>
    </subcellularLocation>
</comment>
<dbReference type="GO" id="GO:0005506">
    <property type="term" value="F:iron ion binding"/>
    <property type="evidence" value="ECO:0007669"/>
    <property type="project" value="InterPro"/>
</dbReference>
<evidence type="ECO:0000256" key="2">
    <source>
        <dbReference type="ARBA" id="ARBA00022692"/>
    </source>
</evidence>
<dbReference type="RefSeq" id="XP_025516789.1">
    <property type="nucleotide sequence ID" value="XM_025656915.1"/>
</dbReference>
<protein>
    <recommendedName>
        <fullName evidence="6">Fatty acid hydroxylase domain-containing protein</fullName>
    </recommendedName>
</protein>
<dbReference type="GO" id="GO:0016491">
    <property type="term" value="F:oxidoreductase activity"/>
    <property type="evidence" value="ECO:0007669"/>
    <property type="project" value="InterPro"/>
</dbReference>
<reference evidence="7 8" key="1">
    <citation type="submission" date="2018-02" db="EMBL/GenBank/DDBJ databases">
        <title>The genomes of Aspergillus section Nigri reveals drivers in fungal speciation.</title>
        <authorList>
            <consortium name="DOE Joint Genome Institute"/>
            <person name="Vesth T.C."/>
            <person name="Nybo J."/>
            <person name="Theobald S."/>
            <person name="Brandl J."/>
            <person name="Frisvad J.C."/>
            <person name="Nielsen K.F."/>
            <person name="Lyhne E.K."/>
            <person name="Kogle M.E."/>
            <person name="Kuo A."/>
            <person name="Riley R."/>
            <person name="Clum A."/>
            <person name="Nolan M."/>
            <person name="Lipzen A."/>
            <person name="Salamov A."/>
            <person name="Henrissat B."/>
            <person name="Wiebenga A."/>
            <person name="De vries R.P."/>
            <person name="Grigoriev I.V."/>
            <person name="Mortensen U.H."/>
            <person name="Andersen M.R."/>
            <person name="Baker S.E."/>
        </authorList>
    </citation>
    <scope>NUCLEOTIDE SEQUENCE [LARGE SCALE GENOMIC DNA]</scope>
    <source>
        <strain evidence="7 8">CBS 112811</strain>
    </source>
</reference>
<name>A0A8G1VNR5_9EURO</name>
<keyword evidence="2 5" id="KW-0812">Transmembrane</keyword>
<evidence type="ECO:0000313" key="7">
    <source>
        <dbReference type="EMBL" id="RAH58867.1"/>
    </source>
</evidence>
<evidence type="ECO:0000313" key="8">
    <source>
        <dbReference type="Proteomes" id="UP000249526"/>
    </source>
</evidence>
<keyword evidence="4 5" id="KW-0472">Membrane</keyword>
<keyword evidence="8" id="KW-1185">Reference proteome</keyword>
<keyword evidence="3 5" id="KW-1133">Transmembrane helix</keyword>
<evidence type="ECO:0000256" key="1">
    <source>
        <dbReference type="ARBA" id="ARBA00004370"/>
    </source>
</evidence>
<dbReference type="AlphaFoldDB" id="A0A8G1VNR5"/>
<dbReference type="GO" id="GO:0016020">
    <property type="term" value="C:membrane"/>
    <property type="evidence" value="ECO:0007669"/>
    <property type="project" value="UniProtKB-SubCell"/>
</dbReference>
<dbReference type="GO" id="GO:0008610">
    <property type="term" value="P:lipid biosynthetic process"/>
    <property type="evidence" value="ECO:0007669"/>
    <property type="project" value="InterPro"/>
</dbReference>
<feature type="transmembrane region" description="Helical" evidence="5">
    <location>
        <begin position="145"/>
        <end position="162"/>
    </location>
</feature>
<evidence type="ECO:0000256" key="5">
    <source>
        <dbReference type="SAM" id="Phobius"/>
    </source>
</evidence>